<gene>
    <name evidence="1" type="ORF">F1737_08775</name>
</gene>
<evidence type="ECO:0000313" key="2">
    <source>
        <dbReference type="Proteomes" id="UP001301797"/>
    </source>
</evidence>
<keyword evidence="2" id="KW-1185">Reference proteome</keyword>
<organism evidence="1 2">
    <name type="scientific">Methanochimaera problematica</name>
    <dbReference type="NCBI Taxonomy" id="2609417"/>
    <lineage>
        <taxon>Archaea</taxon>
        <taxon>Methanobacteriati</taxon>
        <taxon>Methanobacteriota</taxon>
        <taxon>Stenosarchaea group</taxon>
        <taxon>Methanomicrobia</taxon>
        <taxon>Methanomicrobiales</taxon>
        <taxon>Methanomicrobiaceae</taxon>
        <taxon>Methanochimaera</taxon>
    </lineage>
</organism>
<dbReference type="EMBL" id="CP043875">
    <property type="protein sequence ID" value="WOF17334.1"/>
    <property type="molecule type" value="Genomic_DNA"/>
</dbReference>
<dbReference type="KEGG" id="mefw:F1737_08775"/>
<proteinExistence type="predicted"/>
<dbReference type="AlphaFoldDB" id="A0AA97FE84"/>
<accession>A0AA97FE84</accession>
<reference evidence="1 2" key="1">
    <citation type="submission" date="2019-09" db="EMBL/GenBank/DDBJ databases">
        <title>The complete genome of Methanoplanus sp. FWC-SCC4.</title>
        <authorList>
            <person name="Chen S.-C."/>
            <person name="Zhou Y.-Z."/>
            <person name="Lai M.-C."/>
        </authorList>
    </citation>
    <scope>NUCLEOTIDE SEQUENCE [LARGE SCALE GENOMIC DNA]</scope>
    <source>
        <strain evidence="1 2">FWC-SCC4</strain>
    </source>
</reference>
<evidence type="ECO:0000313" key="1">
    <source>
        <dbReference type="EMBL" id="WOF17334.1"/>
    </source>
</evidence>
<sequence length="167" mass="18099">MADFIETNNTKTATRKLENPIPDIETFDSIVQDVVVNNPFGCVGYVSNGMNIAGVSTSKQGYTAKFIFEDDEAKSVGSMSVKAPAVHAYNAAITAVLADTALADAVGGDCVRDREHDTYSHTLKCMDPNGEIYYVSINRTNVRLSSYTDDAIRDKVETWADGVAALF</sequence>
<dbReference type="Proteomes" id="UP001301797">
    <property type="component" value="Chromosome"/>
</dbReference>
<protein>
    <submittedName>
        <fullName evidence="1">Uncharacterized protein</fullName>
    </submittedName>
</protein>
<name>A0AA97FE84_9EURY</name>